<dbReference type="EMBL" id="CAJOBE010011958">
    <property type="protein sequence ID" value="CAF4141400.1"/>
    <property type="molecule type" value="Genomic_DNA"/>
</dbReference>
<evidence type="ECO:0000256" key="9">
    <source>
        <dbReference type="ARBA" id="ARBA00023303"/>
    </source>
</evidence>
<gene>
    <name evidence="12" type="ORF">FNK824_LOCUS33214</name>
</gene>
<dbReference type="InterPro" id="IPR006201">
    <property type="entry name" value="Neur_channel"/>
</dbReference>
<dbReference type="Pfam" id="PF02931">
    <property type="entry name" value="Neur_chan_LBD"/>
    <property type="match status" value="1"/>
</dbReference>
<organism evidence="12 13">
    <name type="scientific">Rotaria sordida</name>
    <dbReference type="NCBI Taxonomy" id="392033"/>
    <lineage>
        <taxon>Eukaryota</taxon>
        <taxon>Metazoa</taxon>
        <taxon>Spiralia</taxon>
        <taxon>Gnathifera</taxon>
        <taxon>Rotifera</taxon>
        <taxon>Eurotatoria</taxon>
        <taxon>Bdelloidea</taxon>
        <taxon>Philodinida</taxon>
        <taxon>Philodinidae</taxon>
        <taxon>Rotaria</taxon>
    </lineage>
</organism>
<evidence type="ECO:0000256" key="8">
    <source>
        <dbReference type="ARBA" id="ARBA00023286"/>
    </source>
</evidence>
<evidence type="ECO:0000256" key="7">
    <source>
        <dbReference type="ARBA" id="ARBA00023170"/>
    </source>
</evidence>
<name>A0A819XFQ2_9BILA</name>
<keyword evidence="1" id="KW-0813">Transport</keyword>
<evidence type="ECO:0000256" key="2">
    <source>
        <dbReference type="ARBA" id="ARBA00022475"/>
    </source>
</evidence>
<comment type="caution">
    <text evidence="12">The sequence shown here is derived from an EMBL/GenBank/DDBJ whole genome shotgun (WGS) entry which is preliminary data.</text>
</comment>
<evidence type="ECO:0000313" key="13">
    <source>
        <dbReference type="Proteomes" id="UP000663874"/>
    </source>
</evidence>
<evidence type="ECO:0000256" key="6">
    <source>
        <dbReference type="ARBA" id="ARBA00023136"/>
    </source>
</evidence>
<evidence type="ECO:0000259" key="11">
    <source>
        <dbReference type="Pfam" id="PF02931"/>
    </source>
</evidence>
<evidence type="ECO:0000256" key="1">
    <source>
        <dbReference type="ARBA" id="ARBA00022448"/>
    </source>
</evidence>
<evidence type="ECO:0000256" key="5">
    <source>
        <dbReference type="ARBA" id="ARBA00023065"/>
    </source>
</evidence>
<keyword evidence="9" id="KW-0407">Ion channel</keyword>
<keyword evidence="3" id="KW-0812">Transmembrane</keyword>
<comment type="subcellular location">
    <subcellularLocation>
        <location evidence="10">Synaptic cell membrane</location>
        <topology evidence="10">Multi-pass membrane protein</topology>
    </subcellularLocation>
</comment>
<protein>
    <recommendedName>
        <fullName evidence="11">Neurotransmitter-gated ion-channel ligand-binding domain-containing protein</fullName>
    </recommendedName>
</protein>
<dbReference type="GO" id="GO:0004888">
    <property type="term" value="F:transmembrane signaling receptor activity"/>
    <property type="evidence" value="ECO:0007669"/>
    <property type="project" value="InterPro"/>
</dbReference>
<dbReference type="AlphaFoldDB" id="A0A819XFQ2"/>
<evidence type="ECO:0000256" key="4">
    <source>
        <dbReference type="ARBA" id="ARBA00023018"/>
    </source>
</evidence>
<feature type="domain" description="Neurotransmitter-gated ion-channel ligand-binding" evidence="11">
    <location>
        <begin position="5"/>
        <end position="91"/>
    </location>
</feature>
<keyword evidence="2" id="KW-1003">Cell membrane</keyword>
<dbReference type="SUPFAM" id="SSF63712">
    <property type="entry name" value="Nicotinic receptor ligand binding domain-like"/>
    <property type="match status" value="1"/>
</dbReference>
<evidence type="ECO:0000256" key="10">
    <source>
        <dbReference type="ARBA" id="ARBA00034099"/>
    </source>
</evidence>
<dbReference type="Gene3D" id="2.70.170.10">
    <property type="entry name" value="Neurotransmitter-gated ion-channel ligand-binding domain"/>
    <property type="match status" value="1"/>
</dbReference>
<sequence length="103" mass="12138">MLLNPIVYDKSIRPALNHRDVTNVSFDLSLAQLIDVDEKNQIITTNQWITMIWRDPKLRWNPLDWDNVSLLHIKYDKVWLPDIVLYNKSTSAIPIGLTCETRY</sequence>
<dbReference type="InterPro" id="IPR036734">
    <property type="entry name" value="Neur_chan_lig-bd_sf"/>
</dbReference>
<keyword evidence="4" id="KW-0770">Synapse</keyword>
<evidence type="ECO:0000313" key="12">
    <source>
        <dbReference type="EMBL" id="CAF4141400.1"/>
    </source>
</evidence>
<accession>A0A819XFQ2</accession>
<proteinExistence type="predicted"/>
<keyword evidence="8" id="KW-1071">Ligand-gated ion channel</keyword>
<dbReference type="PRINTS" id="PR00254">
    <property type="entry name" value="NICOTINICR"/>
</dbReference>
<dbReference type="GO" id="GO:0045211">
    <property type="term" value="C:postsynaptic membrane"/>
    <property type="evidence" value="ECO:0007669"/>
    <property type="project" value="InterPro"/>
</dbReference>
<dbReference type="InterPro" id="IPR002394">
    <property type="entry name" value="Nicotinic_acetylcholine_rcpt"/>
</dbReference>
<dbReference type="Proteomes" id="UP000663874">
    <property type="component" value="Unassembled WGS sequence"/>
</dbReference>
<dbReference type="PANTHER" id="PTHR18945">
    <property type="entry name" value="NEUROTRANSMITTER GATED ION CHANNEL"/>
    <property type="match status" value="1"/>
</dbReference>
<evidence type="ECO:0000256" key="3">
    <source>
        <dbReference type="ARBA" id="ARBA00022692"/>
    </source>
</evidence>
<dbReference type="InterPro" id="IPR006202">
    <property type="entry name" value="Neur_chan_lig-bd"/>
</dbReference>
<keyword evidence="7" id="KW-0675">Receptor</keyword>
<reference evidence="12" key="1">
    <citation type="submission" date="2021-02" db="EMBL/GenBank/DDBJ databases">
        <authorList>
            <person name="Nowell W R."/>
        </authorList>
    </citation>
    <scope>NUCLEOTIDE SEQUENCE</scope>
</reference>
<keyword evidence="6" id="KW-0472">Membrane</keyword>
<dbReference type="GO" id="GO:0022848">
    <property type="term" value="F:acetylcholine-gated monoatomic cation-selective channel activity"/>
    <property type="evidence" value="ECO:0007669"/>
    <property type="project" value="InterPro"/>
</dbReference>
<keyword evidence="5" id="KW-0406">Ion transport</keyword>